<gene>
    <name evidence="2" type="ORF">ATJ97_0931</name>
</gene>
<dbReference type="EMBL" id="PDJI01000004">
    <property type="protein sequence ID" value="PFG38454.1"/>
    <property type="molecule type" value="Genomic_DNA"/>
</dbReference>
<feature type="domain" description="CinA C-terminal" evidence="1">
    <location>
        <begin position="22"/>
        <end position="168"/>
    </location>
</feature>
<dbReference type="SUPFAM" id="SSF142433">
    <property type="entry name" value="CinA-like"/>
    <property type="match status" value="1"/>
</dbReference>
<dbReference type="NCBIfam" id="TIGR00199">
    <property type="entry name" value="PncC_domain"/>
    <property type="match status" value="1"/>
</dbReference>
<dbReference type="Proteomes" id="UP000222106">
    <property type="component" value="Unassembled WGS sequence"/>
</dbReference>
<dbReference type="InterPro" id="IPR008136">
    <property type="entry name" value="CinA_C"/>
</dbReference>
<dbReference type="Pfam" id="PF02464">
    <property type="entry name" value="CinA"/>
    <property type="match status" value="1"/>
</dbReference>
<dbReference type="RefSeq" id="WP_098482720.1">
    <property type="nucleotide sequence ID" value="NZ_PDJI01000004.1"/>
</dbReference>
<dbReference type="Gene3D" id="3.90.950.20">
    <property type="entry name" value="CinA-like"/>
    <property type="match status" value="1"/>
</dbReference>
<comment type="caution">
    <text evidence="2">The sequence shown here is derived from an EMBL/GenBank/DDBJ whole genome shotgun (WGS) entry which is preliminary data.</text>
</comment>
<name>A0A2A9EHR4_9MICO</name>
<dbReference type="OrthoDB" id="1253990at2"/>
<protein>
    <submittedName>
        <fullName evidence="2">Nicotinamide-nucleotide amidase</fullName>
    </submittedName>
</protein>
<evidence type="ECO:0000313" key="2">
    <source>
        <dbReference type="EMBL" id="PFG38454.1"/>
    </source>
</evidence>
<organism evidence="2 3">
    <name type="scientific">Georgenia soli</name>
    <dbReference type="NCBI Taxonomy" id="638953"/>
    <lineage>
        <taxon>Bacteria</taxon>
        <taxon>Bacillati</taxon>
        <taxon>Actinomycetota</taxon>
        <taxon>Actinomycetes</taxon>
        <taxon>Micrococcales</taxon>
        <taxon>Bogoriellaceae</taxon>
        <taxon>Georgenia</taxon>
    </lineage>
</organism>
<evidence type="ECO:0000259" key="1">
    <source>
        <dbReference type="Pfam" id="PF02464"/>
    </source>
</evidence>
<reference evidence="2 3" key="1">
    <citation type="submission" date="2017-10" db="EMBL/GenBank/DDBJ databases">
        <title>Sequencing the genomes of 1000 actinobacteria strains.</title>
        <authorList>
            <person name="Klenk H.-P."/>
        </authorList>
    </citation>
    <scope>NUCLEOTIDE SEQUENCE [LARGE SCALE GENOMIC DNA]</scope>
    <source>
        <strain evidence="2 3">DSM 21838</strain>
    </source>
</reference>
<proteinExistence type="predicted"/>
<keyword evidence="3" id="KW-1185">Reference proteome</keyword>
<dbReference type="AlphaFoldDB" id="A0A2A9EHR4"/>
<evidence type="ECO:0000313" key="3">
    <source>
        <dbReference type="Proteomes" id="UP000222106"/>
    </source>
</evidence>
<accession>A0A2A9EHR4</accession>
<dbReference type="InterPro" id="IPR036653">
    <property type="entry name" value="CinA-like_C"/>
</dbReference>
<sequence>MSDRSAGLPRRSHAGSRHAELVGRAVAGLRDRGATLAVAESLTGGALTATLVTFPGVSAVLRGAVVAYAADVKRDLLGVDPDLLAAEGTVHPEVARQMAAGAARRLGATHAVATTGVAGPGPAEGRPAGTVHVAVHAPGLLRVRSLRLAGGRAQLRAASVEVALVLLAGTVDGPHPGAGGP</sequence>